<dbReference type="SUPFAM" id="SSF160755">
    <property type="entry name" value="YugN-like"/>
    <property type="match status" value="1"/>
</dbReference>
<dbReference type="Proteomes" id="UP000199668">
    <property type="component" value="Unassembled WGS sequence"/>
</dbReference>
<proteinExistence type="predicted"/>
<organism evidence="1 2">
    <name type="scientific">Salibacterium qingdaonense</name>
    <dbReference type="NCBI Taxonomy" id="266892"/>
    <lineage>
        <taxon>Bacteria</taxon>
        <taxon>Bacillati</taxon>
        <taxon>Bacillota</taxon>
        <taxon>Bacilli</taxon>
        <taxon>Bacillales</taxon>
        <taxon>Bacillaceae</taxon>
    </lineage>
</organism>
<sequence length="120" mass="14374">MKIEDYDFHGKEFNFGRLVRIMESNGFIHEGQWDYERVTFDYKLLDQTDDATYYLRVQAVAVQGEIPKEDAEVRLLTPFFGRHYYPHGIEYDEDFPEKIIKKCTQKIEKLQQDLQEAETL</sequence>
<name>A0A1I4IU55_9BACI</name>
<evidence type="ECO:0000313" key="2">
    <source>
        <dbReference type="Proteomes" id="UP000199668"/>
    </source>
</evidence>
<dbReference type="RefSeq" id="WP_090925495.1">
    <property type="nucleotide sequence ID" value="NZ_FOTY01000002.1"/>
</dbReference>
<reference evidence="1 2" key="1">
    <citation type="submission" date="2016-10" db="EMBL/GenBank/DDBJ databases">
        <authorList>
            <person name="de Groot N.N."/>
        </authorList>
    </citation>
    <scope>NUCLEOTIDE SEQUENCE [LARGE SCALE GENOMIC DNA]</scope>
    <source>
        <strain evidence="1 2">CGMCC 1.6134</strain>
    </source>
</reference>
<dbReference type="InterPro" id="IPR014967">
    <property type="entry name" value="Uncharacterised_YugN-like"/>
</dbReference>
<gene>
    <name evidence="1" type="ORF">SAMN04488054_102235</name>
</gene>
<dbReference type="STRING" id="266892.SAMN04488054_102235"/>
<keyword evidence="2" id="KW-1185">Reference proteome</keyword>
<protein>
    <submittedName>
        <fullName evidence="1">YugN-like family protein</fullName>
    </submittedName>
</protein>
<dbReference type="EMBL" id="FOTY01000002">
    <property type="protein sequence ID" value="SFL57844.1"/>
    <property type="molecule type" value="Genomic_DNA"/>
</dbReference>
<dbReference type="InterPro" id="IPR036491">
    <property type="entry name" value="YugN-like_sf"/>
</dbReference>
<dbReference type="AlphaFoldDB" id="A0A1I4IU55"/>
<dbReference type="OrthoDB" id="2679642at2"/>
<evidence type="ECO:0000313" key="1">
    <source>
        <dbReference type="EMBL" id="SFL57844.1"/>
    </source>
</evidence>
<accession>A0A1I4IU55</accession>
<dbReference type="Gene3D" id="3.30.310.100">
    <property type="entry name" value="YugN-like"/>
    <property type="match status" value="1"/>
</dbReference>
<dbReference type="Pfam" id="PF08868">
    <property type="entry name" value="YugN"/>
    <property type="match status" value="1"/>
</dbReference>